<protein>
    <recommendedName>
        <fullName evidence="2">GYF domain-containing protein</fullName>
    </recommendedName>
</protein>
<dbReference type="Gene3D" id="3.30.1490.40">
    <property type="match status" value="1"/>
</dbReference>
<name>A0ABR3GVU8_9PEZI</name>
<feature type="compositionally biased region" description="Acidic residues" evidence="1">
    <location>
        <begin position="176"/>
        <end position="190"/>
    </location>
</feature>
<feature type="compositionally biased region" description="Basic and acidic residues" evidence="1">
    <location>
        <begin position="158"/>
        <end position="175"/>
    </location>
</feature>
<feature type="compositionally biased region" description="Acidic residues" evidence="1">
    <location>
        <begin position="111"/>
        <end position="120"/>
    </location>
</feature>
<comment type="caution">
    <text evidence="3">The sequence shown here is derived from an EMBL/GenBank/DDBJ whole genome shotgun (WGS) entry which is preliminary data.</text>
</comment>
<keyword evidence="4" id="KW-1185">Reference proteome</keyword>
<evidence type="ECO:0000256" key="1">
    <source>
        <dbReference type="SAM" id="MobiDB-lite"/>
    </source>
</evidence>
<organism evidence="3 4">
    <name type="scientific">Discina gigas</name>
    <dbReference type="NCBI Taxonomy" id="1032678"/>
    <lineage>
        <taxon>Eukaryota</taxon>
        <taxon>Fungi</taxon>
        <taxon>Dikarya</taxon>
        <taxon>Ascomycota</taxon>
        <taxon>Pezizomycotina</taxon>
        <taxon>Pezizomycetes</taxon>
        <taxon>Pezizales</taxon>
        <taxon>Discinaceae</taxon>
        <taxon>Discina</taxon>
    </lineage>
</organism>
<evidence type="ECO:0000313" key="4">
    <source>
        <dbReference type="Proteomes" id="UP001447188"/>
    </source>
</evidence>
<feature type="compositionally biased region" description="Basic and acidic residues" evidence="1">
    <location>
        <begin position="89"/>
        <end position="102"/>
    </location>
</feature>
<gene>
    <name evidence="3" type="ORF">Q9L58_000880</name>
</gene>
<feature type="domain" description="GYF" evidence="2">
    <location>
        <begin position="407"/>
        <end position="463"/>
    </location>
</feature>
<feature type="region of interest" description="Disordered" evidence="1">
    <location>
        <begin position="383"/>
        <end position="403"/>
    </location>
</feature>
<dbReference type="InterPro" id="IPR039905">
    <property type="entry name" value="CD2BP2/Lin1"/>
</dbReference>
<proteinExistence type="predicted"/>
<accession>A0ABR3GVU8</accession>
<dbReference type="PANTHER" id="PTHR13138:SF3">
    <property type="entry name" value="CD2 ANTIGEN CYTOPLASMIC TAIL-BINDING PROTEIN 2"/>
    <property type="match status" value="1"/>
</dbReference>
<sequence>MASSSRSGPQRPKRPGATLDAATRSGANLPESKRPKFDVRNPYTLAPDAPDETDVFLEVDEGAVGRRKVNRNRVDIEGYESDSSEGGFDETHKAWKEADGGGKKKGKGKDDIEEEDEDDMFGGLRDTDGEDEKDTGADEGKKKVKFMSLEQIEGQDFASKREFVDIIDEDKGKGDDSDEEAEDEDIDPEVGEGGKKKRAPKIDAFNMTSEMDEGRFDDAGNFIRKATEKDAVHDSWLEGVSRKDMKRAKEAREKRDAELREKMKEDDMVPTSEILAELIRCLEKGETVLESLARLGTASKKKKQTNKNSWRQKKKAAAGTTGTDEMDIDPRNNKGKDHEDPAETRRKEIVERITGAADKLLTRGQNEIYEDTREALIRQYRRESGEDWVDPKPSNTRDGDEDGIRTTKTWEYRWTDGRDDDSVYGPYGSVEMAGWNEHGFFGEGVEFRWVDGVEGWTRVADFD</sequence>
<feature type="region of interest" description="Disordered" evidence="1">
    <location>
        <begin position="1"/>
        <end position="200"/>
    </location>
</feature>
<dbReference type="SUPFAM" id="SSF55277">
    <property type="entry name" value="GYF domain"/>
    <property type="match status" value="1"/>
</dbReference>
<evidence type="ECO:0000313" key="3">
    <source>
        <dbReference type="EMBL" id="KAL0640052.1"/>
    </source>
</evidence>
<dbReference type="InterPro" id="IPR035445">
    <property type="entry name" value="GYF-like_dom_sf"/>
</dbReference>
<dbReference type="PANTHER" id="PTHR13138">
    <property type="entry name" value="PROTEIN LIN1"/>
    <property type="match status" value="1"/>
</dbReference>
<feature type="compositionally biased region" description="Basic residues" evidence="1">
    <location>
        <begin position="299"/>
        <end position="316"/>
    </location>
</feature>
<feature type="region of interest" description="Disordered" evidence="1">
    <location>
        <begin position="293"/>
        <end position="348"/>
    </location>
</feature>
<dbReference type="InterPro" id="IPR003169">
    <property type="entry name" value="GYF"/>
</dbReference>
<dbReference type="Proteomes" id="UP001447188">
    <property type="component" value="Unassembled WGS sequence"/>
</dbReference>
<feature type="region of interest" description="Disordered" evidence="1">
    <location>
        <begin position="242"/>
        <end position="268"/>
    </location>
</feature>
<evidence type="ECO:0000259" key="2">
    <source>
        <dbReference type="PROSITE" id="PS50829"/>
    </source>
</evidence>
<feature type="compositionally biased region" description="Acidic residues" evidence="1">
    <location>
        <begin position="49"/>
        <end position="61"/>
    </location>
</feature>
<feature type="compositionally biased region" description="Basic and acidic residues" evidence="1">
    <location>
        <begin position="328"/>
        <end position="348"/>
    </location>
</feature>
<dbReference type="PROSITE" id="PS50829">
    <property type="entry name" value="GYF"/>
    <property type="match status" value="1"/>
</dbReference>
<dbReference type="EMBL" id="JBBBZM010000006">
    <property type="protein sequence ID" value="KAL0640052.1"/>
    <property type="molecule type" value="Genomic_DNA"/>
</dbReference>
<dbReference type="Pfam" id="PF02213">
    <property type="entry name" value="GYF"/>
    <property type="match status" value="1"/>
</dbReference>
<reference evidence="3 4" key="1">
    <citation type="submission" date="2024-02" db="EMBL/GenBank/DDBJ databases">
        <title>Discinaceae phylogenomics.</title>
        <authorList>
            <person name="Dirks A.C."/>
            <person name="James T.Y."/>
        </authorList>
    </citation>
    <scope>NUCLEOTIDE SEQUENCE [LARGE SCALE GENOMIC DNA]</scope>
    <source>
        <strain evidence="3 4">ACD0624</strain>
    </source>
</reference>
<feature type="compositionally biased region" description="Basic and acidic residues" evidence="1">
    <location>
        <begin position="242"/>
        <end position="267"/>
    </location>
</feature>